<reference evidence="7" key="1">
    <citation type="submission" date="2023-07" db="EMBL/GenBank/DDBJ databases">
        <title>30 novel species of actinomycetes from the DSMZ collection.</title>
        <authorList>
            <person name="Nouioui I."/>
        </authorList>
    </citation>
    <scope>NUCLEOTIDE SEQUENCE [LARGE SCALE GENOMIC DNA]</scope>
    <source>
        <strain evidence="7">DSM 45055</strain>
    </source>
</reference>
<feature type="region of interest" description="Disordered" evidence="3">
    <location>
        <begin position="1"/>
        <end position="36"/>
    </location>
</feature>
<dbReference type="InterPro" id="IPR028098">
    <property type="entry name" value="Glyco_trans_4-like_N"/>
</dbReference>
<dbReference type="PANTHER" id="PTHR45947">
    <property type="entry name" value="SULFOQUINOVOSYL TRANSFERASE SQD2"/>
    <property type="match status" value="1"/>
</dbReference>
<dbReference type="GO" id="GO:0016757">
    <property type="term" value="F:glycosyltransferase activity"/>
    <property type="evidence" value="ECO:0007669"/>
    <property type="project" value="UniProtKB-KW"/>
</dbReference>
<dbReference type="RefSeq" id="WP_311546899.1">
    <property type="nucleotide sequence ID" value="NZ_JAVREK010000024.1"/>
</dbReference>
<gene>
    <name evidence="6" type="ORF">RM446_19985</name>
</gene>
<dbReference type="Proteomes" id="UP001183226">
    <property type="component" value="Unassembled WGS sequence"/>
</dbReference>
<name>A0ABU2KYM8_9ACTN</name>
<organism evidence="6 7">
    <name type="scientific">Streptomonospora wellingtoniae</name>
    <dbReference type="NCBI Taxonomy" id="3075544"/>
    <lineage>
        <taxon>Bacteria</taxon>
        <taxon>Bacillati</taxon>
        <taxon>Actinomycetota</taxon>
        <taxon>Actinomycetes</taxon>
        <taxon>Streptosporangiales</taxon>
        <taxon>Nocardiopsidaceae</taxon>
        <taxon>Streptomonospora</taxon>
    </lineage>
</organism>
<evidence type="ECO:0000313" key="7">
    <source>
        <dbReference type="Proteomes" id="UP001183226"/>
    </source>
</evidence>
<dbReference type="Pfam" id="PF00534">
    <property type="entry name" value="Glycos_transf_1"/>
    <property type="match status" value="1"/>
</dbReference>
<feature type="domain" description="Glycosyltransferase subfamily 4-like N-terminal" evidence="5">
    <location>
        <begin position="42"/>
        <end position="219"/>
    </location>
</feature>
<dbReference type="InterPro" id="IPR001296">
    <property type="entry name" value="Glyco_trans_1"/>
</dbReference>
<evidence type="ECO:0000256" key="2">
    <source>
        <dbReference type="ARBA" id="ARBA00022679"/>
    </source>
</evidence>
<dbReference type="SUPFAM" id="SSF53756">
    <property type="entry name" value="UDP-Glycosyltransferase/glycogen phosphorylase"/>
    <property type="match status" value="1"/>
</dbReference>
<keyword evidence="1 6" id="KW-0328">Glycosyltransferase</keyword>
<proteinExistence type="predicted"/>
<dbReference type="EC" id="2.4.-.-" evidence="6"/>
<dbReference type="EMBL" id="JAVREK010000024">
    <property type="protein sequence ID" value="MDT0304405.1"/>
    <property type="molecule type" value="Genomic_DNA"/>
</dbReference>
<dbReference type="InterPro" id="IPR050194">
    <property type="entry name" value="Glycosyltransferase_grp1"/>
</dbReference>
<comment type="caution">
    <text evidence="6">The sequence shown here is derived from an EMBL/GenBank/DDBJ whole genome shotgun (WGS) entry which is preliminary data.</text>
</comment>
<protein>
    <submittedName>
        <fullName evidence="6">Glycosyltransferase</fullName>
        <ecNumber evidence="6">2.4.-.-</ecNumber>
    </submittedName>
</protein>
<accession>A0ABU2KYM8</accession>
<evidence type="ECO:0000259" key="5">
    <source>
        <dbReference type="Pfam" id="PF13439"/>
    </source>
</evidence>
<feature type="domain" description="Glycosyl transferase family 1" evidence="4">
    <location>
        <begin position="235"/>
        <end position="395"/>
    </location>
</feature>
<dbReference type="Pfam" id="PF13439">
    <property type="entry name" value="Glyco_transf_4"/>
    <property type="match status" value="1"/>
</dbReference>
<sequence>MGEAPSTLPGRRRTHSGARRGAGGSPERRRVLIGSDTYPPDVNGAALFSARLARGLADRGTDVHVLCPSADGPPRVTEIGGAVEHRVRSAPSLVHETVRLAVPAGLPGHIDRLLARLRPDAVHIQNHFIVGRLLLRAARRHGIPVVATNHFMPENLFTYLHCPAALHAALGDRAWRDFVRVTSGADHVTTPTRIAAQLLLDKGFGRTVEAVSCGTDLHRFRPLGGGSAERAGARRRLGLPDRPTLAFVGRLDSEKNIADLVEALPHVTVPDTQLVVAGAGPQRPHLEELARQRGVADRVHLLGFVPDADLPDVYHAADVFIIAGTAELQSIATLEAMASGLPVVAADAMALPHLVQTGRNGYLYPPGNAGDLAKYAGEILAGGEERDRMGEESRRLASRHDHQASLARYEEIYRELSPDPGGRIRRL</sequence>
<keyword evidence="7" id="KW-1185">Reference proteome</keyword>
<evidence type="ECO:0000256" key="3">
    <source>
        <dbReference type="SAM" id="MobiDB-lite"/>
    </source>
</evidence>
<evidence type="ECO:0000259" key="4">
    <source>
        <dbReference type="Pfam" id="PF00534"/>
    </source>
</evidence>
<keyword evidence="2 6" id="KW-0808">Transferase</keyword>
<evidence type="ECO:0000313" key="6">
    <source>
        <dbReference type="EMBL" id="MDT0304405.1"/>
    </source>
</evidence>
<dbReference type="PANTHER" id="PTHR45947:SF3">
    <property type="entry name" value="SULFOQUINOVOSYL TRANSFERASE SQD2"/>
    <property type="match status" value="1"/>
</dbReference>
<dbReference type="Gene3D" id="3.40.50.2000">
    <property type="entry name" value="Glycogen Phosphorylase B"/>
    <property type="match status" value="2"/>
</dbReference>
<evidence type="ECO:0000256" key="1">
    <source>
        <dbReference type="ARBA" id="ARBA00022676"/>
    </source>
</evidence>